<proteinExistence type="inferred from homology"/>
<dbReference type="OMA" id="WELQFRE"/>
<dbReference type="SMART" id="SM01117">
    <property type="entry name" value="Cyt-b5"/>
    <property type="match status" value="1"/>
</dbReference>
<reference evidence="9 10" key="1">
    <citation type="submission" date="2016-07" db="EMBL/GenBank/DDBJ databases">
        <title>Pervasive Adenine N6-methylation of Active Genes in Fungi.</title>
        <authorList>
            <consortium name="DOE Joint Genome Institute"/>
            <person name="Mondo S.J."/>
            <person name="Dannebaum R.O."/>
            <person name="Kuo R.C."/>
            <person name="Labutti K."/>
            <person name="Haridas S."/>
            <person name="Kuo A."/>
            <person name="Salamov A."/>
            <person name="Ahrendt S.R."/>
            <person name="Lipzen A."/>
            <person name="Sullivan W."/>
            <person name="Andreopoulos W.B."/>
            <person name="Clum A."/>
            <person name="Lindquist E."/>
            <person name="Daum C."/>
            <person name="Ramamoorthy G.K."/>
            <person name="Gryganskyi A."/>
            <person name="Culley D."/>
            <person name="Magnuson J.K."/>
            <person name="James T.Y."/>
            <person name="O'Malley M.A."/>
            <person name="Stajich J.E."/>
            <person name="Spatafora J.W."/>
            <person name="Visel A."/>
            <person name="Grigoriev I.V."/>
        </authorList>
    </citation>
    <scope>NUCLEOTIDE SEQUENCE [LARGE SCALE GENOMIC DNA]</scope>
    <source>
        <strain evidence="9 10">12-1054</strain>
    </source>
</reference>
<dbReference type="EMBL" id="MCFI01000018">
    <property type="protein sequence ID" value="ORY78252.1"/>
    <property type="molecule type" value="Genomic_DNA"/>
</dbReference>
<dbReference type="PANTHER" id="PTHR10281:SF72">
    <property type="entry name" value="NEUDESIN"/>
    <property type="match status" value="1"/>
</dbReference>
<dbReference type="SUPFAM" id="SSF55856">
    <property type="entry name" value="Cytochrome b5-like heme/steroid binding domain"/>
    <property type="match status" value="1"/>
</dbReference>
<dbReference type="FunFam" id="3.10.120.10:FF:000003">
    <property type="entry name" value="membrane-associated progesterone receptor component 1"/>
    <property type="match status" value="1"/>
</dbReference>
<comment type="similarity">
    <text evidence="6">Belongs to the cytochrome b5 family. MAPR subfamily.</text>
</comment>
<dbReference type="Gene3D" id="3.10.120.10">
    <property type="entry name" value="Cytochrome b5-like heme/steroid binding domain"/>
    <property type="match status" value="1"/>
</dbReference>
<evidence type="ECO:0000313" key="9">
    <source>
        <dbReference type="EMBL" id="ORY78252.1"/>
    </source>
</evidence>
<dbReference type="GO" id="GO:0016020">
    <property type="term" value="C:membrane"/>
    <property type="evidence" value="ECO:0007669"/>
    <property type="project" value="TreeGrafter"/>
</dbReference>
<dbReference type="GO" id="GO:0005783">
    <property type="term" value="C:endoplasmic reticulum"/>
    <property type="evidence" value="ECO:0007669"/>
    <property type="project" value="UniProtKB-SubCell"/>
</dbReference>
<keyword evidence="10" id="KW-1185">Reference proteome</keyword>
<dbReference type="InterPro" id="IPR050577">
    <property type="entry name" value="MAPR/NEUFC/NENF-like"/>
</dbReference>
<evidence type="ECO:0000256" key="6">
    <source>
        <dbReference type="ARBA" id="ARBA00038357"/>
    </source>
</evidence>
<protein>
    <submittedName>
        <fullName evidence="9">Cytochrome b5-like heme/steroid binding domain-containing protein</fullName>
    </submittedName>
</protein>
<feature type="domain" description="Cytochrome b5 heme-binding" evidence="8">
    <location>
        <begin position="55"/>
        <end position="156"/>
    </location>
</feature>
<dbReference type="GeneID" id="63787281"/>
<keyword evidence="7" id="KW-1133">Transmembrane helix</keyword>
<name>A0A1Y2F308_PROLT</name>
<organism evidence="9 10">
    <name type="scientific">Protomyces lactucae-debilis</name>
    <dbReference type="NCBI Taxonomy" id="2754530"/>
    <lineage>
        <taxon>Eukaryota</taxon>
        <taxon>Fungi</taxon>
        <taxon>Dikarya</taxon>
        <taxon>Ascomycota</taxon>
        <taxon>Taphrinomycotina</taxon>
        <taxon>Taphrinomycetes</taxon>
        <taxon>Taphrinales</taxon>
        <taxon>Protomycetaceae</taxon>
        <taxon>Protomyces</taxon>
    </lineage>
</organism>
<dbReference type="Proteomes" id="UP000193685">
    <property type="component" value="Unassembled WGS sequence"/>
</dbReference>
<evidence type="ECO:0000256" key="4">
    <source>
        <dbReference type="ARBA" id="ARBA00022824"/>
    </source>
</evidence>
<evidence type="ECO:0000256" key="3">
    <source>
        <dbReference type="ARBA" id="ARBA00022723"/>
    </source>
</evidence>
<dbReference type="GO" id="GO:0046872">
    <property type="term" value="F:metal ion binding"/>
    <property type="evidence" value="ECO:0007669"/>
    <property type="project" value="UniProtKB-KW"/>
</dbReference>
<dbReference type="PANTHER" id="PTHR10281">
    <property type="entry name" value="MEMBRANE-ASSOCIATED PROGESTERONE RECEPTOR COMPONENT-RELATED"/>
    <property type="match status" value="1"/>
</dbReference>
<keyword evidence="2" id="KW-0349">Heme</keyword>
<dbReference type="STRING" id="56484.A0A1Y2F308"/>
<comment type="caution">
    <text evidence="9">The sequence shown here is derived from an EMBL/GenBank/DDBJ whole genome shotgun (WGS) entry which is preliminary data.</text>
</comment>
<keyword evidence="4" id="KW-0256">Endoplasmic reticulum</keyword>
<evidence type="ECO:0000256" key="1">
    <source>
        <dbReference type="ARBA" id="ARBA00004240"/>
    </source>
</evidence>
<dbReference type="OrthoDB" id="547796at2759"/>
<sequence>MSAKPEAVVEVKPLFTFTNVILIAVLLYFLYARFKGKSGLPSLQKPIEPLPRQDYTPQELTRYNGVGDPHILIAIKGKVYDVTTGYMFYGPKGPYKNFGGHDASRALACGSFEPEMFVSIDGPIDKLEDLDDEQKQSLEDWVSHFDMKYIDAGRLLENGSKKSD</sequence>
<keyword evidence="5" id="KW-0408">Iron</keyword>
<evidence type="ECO:0000256" key="2">
    <source>
        <dbReference type="ARBA" id="ARBA00022617"/>
    </source>
</evidence>
<keyword evidence="3" id="KW-0479">Metal-binding</keyword>
<keyword evidence="7" id="KW-0812">Transmembrane</keyword>
<dbReference type="InterPro" id="IPR001199">
    <property type="entry name" value="Cyt_B5-like_heme/steroid-bd"/>
</dbReference>
<dbReference type="RefSeq" id="XP_040723363.1">
    <property type="nucleotide sequence ID" value="XM_040870682.1"/>
</dbReference>
<accession>A0A1Y2F308</accession>
<evidence type="ECO:0000256" key="5">
    <source>
        <dbReference type="ARBA" id="ARBA00023004"/>
    </source>
</evidence>
<dbReference type="Pfam" id="PF00173">
    <property type="entry name" value="Cyt-b5"/>
    <property type="match status" value="1"/>
</dbReference>
<dbReference type="GO" id="GO:0020037">
    <property type="term" value="F:heme binding"/>
    <property type="evidence" value="ECO:0007669"/>
    <property type="project" value="UniProtKB-ARBA"/>
</dbReference>
<dbReference type="InterPro" id="IPR036400">
    <property type="entry name" value="Cyt_B5-like_heme/steroid_sf"/>
</dbReference>
<dbReference type="AlphaFoldDB" id="A0A1Y2F308"/>
<keyword evidence="7" id="KW-0472">Membrane</keyword>
<evidence type="ECO:0000256" key="7">
    <source>
        <dbReference type="SAM" id="Phobius"/>
    </source>
</evidence>
<gene>
    <name evidence="9" type="ORF">BCR37DRAFT_388970</name>
</gene>
<comment type="subcellular location">
    <subcellularLocation>
        <location evidence="1">Endoplasmic reticulum</location>
    </subcellularLocation>
</comment>
<feature type="transmembrane region" description="Helical" evidence="7">
    <location>
        <begin position="14"/>
        <end position="31"/>
    </location>
</feature>
<evidence type="ECO:0000259" key="8">
    <source>
        <dbReference type="SMART" id="SM01117"/>
    </source>
</evidence>
<evidence type="ECO:0000313" key="10">
    <source>
        <dbReference type="Proteomes" id="UP000193685"/>
    </source>
</evidence>